<dbReference type="EMBL" id="GBXM01066725">
    <property type="protein sequence ID" value="JAH41852.1"/>
    <property type="molecule type" value="Transcribed_RNA"/>
</dbReference>
<name>A0A0E9SKW0_ANGAN</name>
<reference evidence="1" key="2">
    <citation type="journal article" date="2015" name="Fish Shellfish Immunol.">
        <title>Early steps in the European eel (Anguilla anguilla)-Vibrio vulnificus interaction in the gills: Role of the RtxA13 toxin.</title>
        <authorList>
            <person name="Callol A."/>
            <person name="Pajuelo D."/>
            <person name="Ebbesson L."/>
            <person name="Teles M."/>
            <person name="MacKenzie S."/>
            <person name="Amaro C."/>
        </authorList>
    </citation>
    <scope>NUCLEOTIDE SEQUENCE</scope>
</reference>
<organism evidence="1">
    <name type="scientific">Anguilla anguilla</name>
    <name type="common">European freshwater eel</name>
    <name type="synonym">Muraena anguilla</name>
    <dbReference type="NCBI Taxonomy" id="7936"/>
    <lineage>
        <taxon>Eukaryota</taxon>
        <taxon>Metazoa</taxon>
        <taxon>Chordata</taxon>
        <taxon>Craniata</taxon>
        <taxon>Vertebrata</taxon>
        <taxon>Euteleostomi</taxon>
        <taxon>Actinopterygii</taxon>
        <taxon>Neopterygii</taxon>
        <taxon>Teleostei</taxon>
        <taxon>Anguilliformes</taxon>
        <taxon>Anguillidae</taxon>
        <taxon>Anguilla</taxon>
    </lineage>
</organism>
<protein>
    <submittedName>
        <fullName evidence="1">Uncharacterized protein</fullName>
    </submittedName>
</protein>
<reference evidence="1" key="1">
    <citation type="submission" date="2014-11" db="EMBL/GenBank/DDBJ databases">
        <authorList>
            <person name="Amaro Gonzalez C."/>
        </authorList>
    </citation>
    <scope>NUCLEOTIDE SEQUENCE</scope>
</reference>
<dbReference type="AlphaFoldDB" id="A0A0E9SKW0"/>
<evidence type="ECO:0000313" key="1">
    <source>
        <dbReference type="EMBL" id="JAH41852.1"/>
    </source>
</evidence>
<accession>A0A0E9SKW0</accession>
<proteinExistence type="predicted"/>
<sequence length="33" mass="3736">MQTAYHIGTFCRCSCFNCLFLCLSGPCLAFRKT</sequence>